<dbReference type="RefSeq" id="WP_149850104.1">
    <property type="nucleotide sequence ID" value="NZ_VUOB01000023.1"/>
</dbReference>
<dbReference type="AlphaFoldDB" id="A0A5B2XGN3"/>
<organism evidence="2 3">
    <name type="scientific">Solihabitans fulvus</name>
    <dbReference type="NCBI Taxonomy" id="1892852"/>
    <lineage>
        <taxon>Bacteria</taxon>
        <taxon>Bacillati</taxon>
        <taxon>Actinomycetota</taxon>
        <taxon>Actinomycetes</taxon>
        <taxon>Pseudonocardiales</taxon>
        <taxon>Pseudonocardiaceae</taxon>
        <taxon>Solihabitans</taxon>
    </lineage>
</organism>
<dbReference type="InterPro" id="IPR037523">
    <property type="entry name" value="VOC_core"/>
</dbReference>
<dbReference type="Proteomes" id="UP000323454">
    <property type="component" value="Unassembled WGS sequence"/>
</dbReference>
<gene>
    <name evidence="2" type="ORF">F0L68_14650</name>
</gene>
<name>A0A5B2XGN3_9PSEU</name>
<proteinExistence type="predicted"/>
<dbReference type="OrthoDB" id="9793039at2"/>
<dbReference type="CDD" id="cd07247">
    <property type="entry name" value="SgaA_N_like"/>
    <property type="match status" value="1"/>
</dbReference>
<accession>A0A5B2XGN3</accession>
<evidence type="ECO:0000313" key="2">
    <source>
        <dbReference type="EMBL" id="KAA2261942.1"/>
    </source>
</evidence>
<dbReference type="PANTHER" id="PTHR33993:SF14">
    <property type="entry name" value="GB|AAF24581.1"/>
    <property type="match status" value="1"/>
</dbReference>
<reference evidence="2 3" key="1">
    <citation type="submission" date="2019-09" db="EMBL/GenBank/DDBJ databases">
        <title>Goodfellowia gen. nov., a new genus of the Pseudonocardineae related to Actinoalloteichus, containing Goodfellowia coeruleoviolacea gen. nov., comb. nov. gen. nov., comb. nov.</title>
        <authorList>
            <person name="Labeda D."/>
        </authorList>
    </citation>
    <scope>NUCLEOTIDE SEQUENCE [LARGE SCALE GENOMIC DNA]</scope>
    <source>
        <strain evidence="2 3">AN110305</strain>
    </source>
</reference>
<reference evidence="2 3" key="2">
    <citation type="submission" date="2019-09" db="EMBL/GenBank/DDBJ databases">
        <authorList>
            <person name="Jin C."/>
        </authorList>
    </citation>
    <scope>NUCLEOTIDE SEQUENCE [LARGE SCALE GENOMIC DNA]</scope>
    <source>
        <strain evidence="2 3">AN110305</strain>
    </source>
</reference>
<evidence type="ECO:0000313" key="3">
    <source>
        <dbReference type="Proteomes" id="UP000323454"/>
    </source>
</evidence>
<keyword evidence="3" id="KW-1185">Reference proteome</keyword>
<dbReference type="SUPFAM" id="SSF54593">
    <property type="entry name" value="Glyoxalase/Bleomycin resistance protein/Dihydroxybiphenyl dioxygenase"/>
    <property type="match status" value="2"/>
</dbReference>
<dbReference type="InterPro" id="IPR029068">
    <property type="entry name" value="Glyas_Bleomycin-R_OHBP_Dase"/>
</dbReference>
<dbReference type="PROSITE" id="PS51819">
    <property type="entry name" value="VOC"/>
    <property type="match status" value="1"/>
</dbReference>
<comment type="caution">
    <text evidence="2">The sequence shown here is derived from an EMBL/GenBank/DDBJ whole genome shotgun (WGS) entry which is preliminary data.</text>
</comment>
<dbReference type="Pfam" id="PF18029">
    <property type="entry name" value="Glyoxalase_6"/>
    <property type="match status" value="1"/>
</dbReference>
<dbReference type="InterPro" id="IPR052164">
    <property type="entry name" value="Anthracycline_SecMetBiosynth"/>
</dbReference>
<dbReference type="EMBL" id="VUOB01000023">
    <property type="protein sequence ID" value="KAA2261942.1"/>
    <property type="molecule type" value="Genomic_DNA"/>
</dbReference>
<sequence>MTITREATMTASTTGSRAPGMPCWIDLPCTRPGATRQFYTELFGWRYETKPDIAGGDYTFALLGDQPVAGLYTAPHGHPSQWRIYLTTPDVLAVAARLPRLGAQVLTGPLTLPGHGTMLVVRHPGGACISLWQAAAEWPFLTGVPGSFIWAELSTRDGRGADHFFRDLFGYEQEQLGDVRHFDYSVWSLDGQVVLGRIRMGHAVPGTIPPHWLTHLVVDPDVGTDDTALHAARIGGRIRVRPYDTEFGRIAVLDDPSHATFAIIDPTQAIIDDGSAEVDDPNDD</sequence>
<evidence type="ECO:0000259" key="1">
    <source>
        <dbReference type="PROSITE" id="PS51819"/>
    </source>
</evidence>
<feature type="domain" description="VOC" evidence="1">
    <location>
        <begin position="21"/>
        <end position="134"/>
    </location>
</feature>
<dbReference type="InterPro" id="IPR041581">
    <property type="entry name" value="Glyoxalase_6"/>
</dbReference>
<dbReference type="Gene3D" id="3.10.180.10">
    <property type="entry name" value="2,3-Dihydroxybiphenyl 1,2-Dioxygenase, domain 1"/>
    <property type="match status" value="2"/>
</dbReference>
<dbReference type="PANTHER" id="PTHR33993">
    <property type="entry name" value="GLYOXALASE-RELATED"/>
    <property type="match status" value="1"/>
</dbReference>
<protein>
    <submittedName>
        <fullName evidence="2">VOC family protein</fullName>
    </submittedName>
</protein>